<dbReference type="OrthoDB" id="9791546at2"/>
<keyword evidence="3" id="KW-0547">Nucleotide-binding</keyword>
<dbReference type="InterPro" id="IPR017911">
    <property type="entry name" value="MacB-like_ATP-bd"/>
</dbReference>
<evidence type="ECO:0000313" key="6">
    <source>
        <dbReference type="EMBL" id="OBY11302.1"/>
    </source>
</evidence>
<dbReference type="EMBL" id="MAPZ01000016">
    <property type="protein sequence ID" value="OBY11302.1"/>
    <property type="molecule type" value="Genomic_DNA"/>
</dbReference>
<comment type="caution">
    <text evidence="6">The sequence shown here is derived from an EMBL/GenBank/DDBJ whole genome shotgun (WGS) entry which is preliminary data.</text>
</comment>
<gene>
    <name evidence="6" type="ORF">CP373A1_07345</name>
</gene>
<dbReference type="GO" id="GO:0005524">
    <property type="term" value="F:ATP binding"/>
    <property type="evidence" value="ECO:0007669"/>
    <property type="project" value="UniProtKB-KW"/>
</dbReference>
<evidence type="ECO:0000256" key="4">
    <source>
        <dbReference type="ARBA" id="ARBA00022840"/>
    </source>
</evidence>
<dbReference type="PANTHER" id="PTHR42798:SF7">
    <property type="entry name" value="ALPHA-D-RIBOSE 1-METHYLPHOSPHONATE 5-TRIPHOSPHATE SYNTHASE SUBUNIT PHNL"/>
    <property type="match status" value="1"/>
</dbReference>
<dbReference type="InterPro" id="IPR017871">
    <property type="entry name" value="ABC_transporter-like_CS"/>
</dbReference>
<dbReference type="CDD" id="cd03255">
    <property type="entry name" value="ABC_MJ0796_LolCDE_FtsE"/>
    <property type="match status" value="1"/>
</dbReference>
<reference evidence="6 7" key="1">
    <citation type="submission" date="2016-06" db="EMBL/GenBank/DDBJ databases">
        <authorList>
            <person name="Kjaerup R.B."/>
            <person name="Dalgaard T.S."/>
            <person name="Juul-Madsen H.R."/>
        </authorList>
    </citation>
    <scope>NUCLEOTIDE SEQUENCE [LARGE SCALE GENOMIC DNA]</scope>
    <source>
        <strain evidence="6 7">373-A1</strain>
    </source>
</reference>
<evidence type="ECO:0000259" key="5">
    <source>
        <dbReference type="PROSITE" id="PS50893"/>
    </source>
</evidence>
<dbReference type="Proteomes" id="UP000092714">
    <property type="component" value="Unassembled WGS sequence"/>
</dbReference>
<protein>
    <submittedName>
        <fullName evidence="6">Bacitracin ABC transporter ATP-binding protein</fullName>
    </submittedName>
</protein>
<keyword evidence="7" id="KW-1185">Reference proteome</keyword>
<evidence type="ECO:0000256" key="2">
    <source>
        <dbReference type="ARBA" id="ARBA00022448"/>
    </source>
</evidence>
<dbReference type="InterPro" id="IPR003439">
    <property type="entry name" value="ABC_transporter-like_ATP-bd"/>
</dbReference>
<dbReference type="Gene3D" id="3.40.50.300">
    <property type="entry name" value="P-loop containing nucleotide triphosphate hydrolases"/>
    <property type="match status" value="1"/>
</dbReference>
<dbReference type="InterPro" id="IPR027417">
    <property type="entry name" value="P-loop_NTPase"/>
</dbReference>
<evidence type="ECO:0000256" key="3">
    <source>
        <dbReference type="ARBA" id="ARBA00022741"/>
    </source>
</evidence>
<accession>A0A174VJQ6</accession>
<keyword evidence="2" id="KW-0813">Transport</keyword>
<dbReference type="FunFam" id="3.40.50.300:FF:000032">
    <property type="entry name" value="Export ABC transporter ATP-binding protein"/>
    <property type="match status" value="1"/>
</dbReference>
<sequence>MEKVIEVQNLTKIYGTATSKTIALDNINLEVYKGEFVGIMGPSGSGKTTLLNIISTIDNPSKGLVELNGIEVCSMYDTQLSKFRYENIGFIFQEFNLIDNITVGENIAIPLTLSQKLGTKEIREKTVEYAKRLGIEEVVDKYPNECSGGQRQRAAIARALVNNPSIIVADEPTGNLDSKNSHELLKILKELNSKEGKTIVMVTHDSMIASYCERILLIKDGKIEGNLEREDLSQKEFFYKIVDMTSKESQSLFSEIE</sequence>
<dbReference type="InterPro" id="IPR003593">
    <property type="entry name" value="AAA+_ATPase"/>
</dbReference>
<evidence type="ECO:0000313" key="7">
    <source>
        <dbReference type="Proteomes" id="UP000092714"/>
    </source>
</evidence>
<dbReference type="AlphaFoldDB" id="A0A174VJQ6"/>
<dbReference type="Pfam" id="PF00005">
    <property type="entry name" value="ABC_tran"/>
    <property type="match status" value="1"/>
</dbReference>
<dbReference type="GeneID" id="42775410"/>
<dbReference type="PROSITE" id="PS00211">
    <property type="entry name" value="ABC_TRANSPORTER_1"/>
    <property type="match status" value="1"/>
</dbReference>
<dbReference type="SUPFAM" id="SSF52540">
    <property type="entry name" value="P-loop containing nucleoside triphosphate hydrolases"/>
    <property type="match status" value="1"/>
</dbReference>
<proteinExistence type="inferred from homology"/>
<dbReference type="SMART" id="SM00382">
    <property type="entry name" value="AAA"/>
    <property type="match status" value="1"/>
</dbReference>
<dbReference type="PANTHER" id="PTHR42798">
    <property type="entry name" value="LIPOPROTEIN-RELEASING SYSTEM ATP-BINDING PROTEIN LOLD"/>
    <property type="match status" value="1"/>
</dbReference>
<name>A0A174VJQ6_9CLOT</name>
<dbReference type="GO" id="GO:0022857">
    <property type="term" value="F:transmembrane transporter activity"/>
    <property type="evidence" value="ECO:0007669"/>
    <property type="project" value="UniProtKB-ARBA"/>
</dbReference>
<dbReference type="GO" id="GO:0098796">
    <property type="term" value="C:membrane protein complex"/>
    <property type="evidence" value="ECO:0007669"/>
    <property type="project" value="UniProtKB-ARBA"/>
</dbReference>
<dbReference type="eggNOG" id="COG1136">
    <property type="taxonomic scope" value="Bacteria"/>
</dbReference>
<dbReference type="RefSeq" id="WP_027097575.1">
    <property type="nucleotide sequence ID" value="NZ_CABJAZ010000004.1"/>
</dbReference>
<dbReference type="GO" id="GO:0016887">
    <property type="term" value="F:ATP hydrolysis activity"/>
    <property type="evidence" value="ECO:0007669"/>
    <property type="project" value="InterPro"/>
</dbReference>
<feature type="domain" description="ABC transporter" evidence="5">
    <location>
        <begin position="5"/>
        <end position="245"/>
    </location>
</feature>
<keyword evidence="4 6" id="KW-0067">ATP-binding</keyword>
<organism evidence="6 7">
    <name type="scientific">Clostridium paraputrificum</name>
    <dbReference type="NCBI Taxonomy" id="29363"/>
    <lineage>
        <taxon>Bacteria</taxon>
        <taxon>Bacillati</taxon>
        <taxon>Bacillota</taxon>
        <taxon>Clostridia</taxon>
        <taxon>Eubacteriales</taxon>
        <taxon>Clostridiaceae</taxon>
        <taxon>Clostridium</taxon>
    </lineage>
</organism>
<evidence type="ECO:0000256" key="1">
    <source>
        <dbReference type="ARBA" id="ARBA00005417"/>
    </source>
</evidence>
<comment type="similarity">
    <text evidence="1">Belongs to the ABC transporter superfamily.</text>
</comment>
<dbReference type="PROSITE" id="PS50893">
    <property type="entry name" value="ABC_TRANSPORTER_2"/>
    <property type="match status" value="1"/>
</dbReference>